<feature type="repeat" description="Solcar" evidence="8">
    <location>
        <begin position="200"/>
        <end position="293"/>
    </location>
</feature>
<dbReference type="PROSITE" id="PS50920">
    <property type="entry name" value="SOLCAR"/>
    <property type="match status" value="2"/>
</dbReference>
<proteinExistence type="inferred from homology"/>
<dbReference type="GeneID" id="17284490"/>
<evidence type="ECO:0000256" key="8">
    <source>
        <dbReference type="PROSITE-ProRule" id="PRU00282"/>
    </source>
</evidence>
<evidence type="ECO:0000313" key="11">
    <source>
        <dbReference type="Proteomes" id="UP000013827"/>
    </source>
</evidence>
<dbReference type="SUPFAM" id="SSF103506">
    <property type="entry name" value="Mitochondrial carrier"/>
    <property type="match status" value="2"/>
</dbReference>
<feature type="repeat" description="Solcar" evidence="8">
    <location>
        <begin position="107"/>
        <end position="184"/>
    </location>
</feature>
<dbReference type="GO" id="GO:0016020">
    <property type="term" value="C:membrane"/>
    <property type="evidence" value="ECO:0007669"/>
    <property type="project" value="UniProtKB-SubCell"/>
</dbReference>
<evidence type="ECO:0000256" key="4">
    <source>
        <dbReference type="ARBA" id="ARBA00022692"/>
    </source>
</evidence>
<name>A0A0D3KTY5_EMIH1</name>
<evidence type="ECO:0000256" key="2">
    <source>
        <dbReference type="ARBA" id="ARBA00006375"/>
    </source>
</evidence>
<evidence type="ECO:0000256" key="3">
    <source>
        <dbReference type="ARBA" id="ARBA00022448"/>
    </source>
</evidence>
<evidence type="ECO:0000256" key="9">
    <source>
        <dbReference type="RuleBase" id="RU000488"/>
    </source>
</evidence>
<evidence type="ECO:0000256" key="1">
    <source>
        <dbReference type="ARBA" id="ARBA00004141"/>
    </source>
</evidence>
<evidence type="ECO:0000313" key="10">
    <source>
        <dbReference type="EnsemblProtists" id="EOD39220"/>
    </source>
</evidence>
<dbReference type="AlphaFoldDB" id="A0A0D3KTY5"/>
<dbReference type="eggNOG" id="KOG0768">
    <property type="taxonomic scope" value="Eukaryota"/>
</dbReference>
<dbReference type="PRINTS" id="PR00926">
    <property type="entry name" value="MITOCARRIER"/>
</dbReference>
<reference evidence="11" key="1">
    <citation type="journal article" date="2013" name="Nature">
        <title>Pan genome of the phytoplankton Emiliania underpins its global distribution.</title>
        <authorList>
            <person name="Read B.A."/>
            <person name="Kegel J."/>
            <person name="Klute M.J."/>
            <person name="Kuo A."/>
            <person name="Lefebvre S.C."/>
            <person name="Maumus F."/>
            <person name="Mayer C."/>
            <person name="Miller J."/>
            <person name="Monier A."/>
            <person name="Salamov A."/>
            <person name="Young J."/>
            <person name="Aguilar M."/>
            <person name="Claverie J.M."/>
            <person name="Frickenhaus S."/>
            <person name="Gonzalez K."/>
            <person name="Herman E.K."/>
            <person name="Lin Y.C."/>
            <person name="Napier J."/>
            <person name="Ogata H."/>
            <person name="Sarno A.F."/>
            <person name="Shmutz J."/>
            <person name="Schroeder D."/>
            <person name="de Vargas C."/>
            <person name="Verret F."/>
            <person name="von Dassow P."/>
            <person name="Valentin K."/>
            <person name="Van de Peer Y."/>
            <person name="Wheeler G."/>
            <person name="Dacks J.B."/>
            <person name="Delwiche C.F."/>
            <person name="Dyhrman S.T."/>
            <person name="Glockner G."/>
            <person name="John U."/>
            <person name="Richards T."/>
            <person name="Worden A.Z."/>
            <person name="Zhang X."/>
            <person name="Grigoriev I.V."/>
            <person name="Allen A.E."/>
            <person name="Bidle K."/>
            <person name="Borodovsky M."/>
            <person name="Bowler C."/>
            <person name="Brownlee C."/>
            <person name="Cock J.M."/>
            <person name="Elias M."/>
            <person name="Gladyshev V.N."/>
            <person name="Groth M."/>
            <person name="Guda C."/>
            <person name="Hadaegh A."/>
            <person name="Iglesias-Rodriguez M.D."/>
            <person name="Jenkins J."/>
            <person name="Jones B.M."/>
            <person name="Lawson T."/>
            <person name="Leese F."/>
            <person name="Lindquist E."/>
            <person name="Lobanov A."/>
            <person name="Lomsadze A."/>
            <person name="Malik S.B."/>
            <person name="Marsh M.E."/>
            <person name="Mackinder L."/>
            <person name="Mock T."/>
            <person name="Mueller-Roeber B."/>
            <person name="Pagarete A."/>
            <person name="Parker M."/>
            <person name="Probert I."/>
            <person name="Quesneville H."/>
            <person name="Raines C."/>
            <person name="Rensing S.A."/>
            <person name="Riano-Pachon D.M."/>
            <person name="Richier S."/>
            <person name="Rokitta S."/>
            <person name="Shiraiwa Y."/>
            <person name="Soanes D.M."/>
            <person name="van der Giezen M."/>
            <person name="Wahlund T.M."/>
            <person name="Williams B."/>
            <person name="Wilson W."/>
            <person name="Wolfe G."/>
            <person name="Wurch L.L."/>
        </authorList>
    </citation>
    <scope>NUCLEOTIDE SEQUENCE</scope>
</reference>
<dbReference type="InterPro" id="IPR018108">
    <property type="entry name" value="MCP_transmembrane"/>
</dbReference>
<keyword evidence="4 8" id="KW-0812">Transmembrane</keyword>
<evidence type="ECO:0000256" key="7">
    <source>
        <dbReference type="ARBA" id="ARBA00023136"/>
    </source>
</evidence>
<dbReference type="InterPro" id="IPR023395">
    <property type="entry name" value="MCP_dom_sf"/>
</dbReference>
<dbReference type="KEGG" id="ehx:EMIHUDRAFT_223715"/>
<dbReference type="PaxDb" id="2903-EOD39220"/>
<dbReference type="GO" id="GO:0055085">
    <property type="term" value="P:transmembrane transport"/>
    <property type="evidence" value="ECO:0007669"/>
    <property type="project" value="InterPro"/>
</dbReference>
<dbReference type="Pfam" id="PF00153">
    <property type="entry name" value="Mito_carr"/>
    <property type="match status" value="2"/>
</dbReference>
<dbReference type="EnsemblProtists" id="EOD39220">
    <property type="protein sequence ID" value="EOD39220"/>
    <property type="gene ID" value="EMIHUDRAFT_223715"/>
</dbReference>
<dbReference type="Proteomes" id="UP000013827">
    <property type="component" value="Unassembled WGS sequence"/>
</dbReference>
<dbReference type="RefSeq" id="XP_005791649.1">
    <property type="nucleotide sequence ID" value="XM_005791592.1"/>
</dbReference>
<protein>
    <recommendedName>
        <fullName evidence="12">Mitochondrial carrier protein</fullName>
    </recommendedName>
</protein>
<accession>A0A0D3KTY5</accession>
<comment type="similarity">
    <text evidence="2 9">Belongs to the mitochondrial carrier (TC 2.A.29) family.</text>
</comment>
<keyword evidence="3 9" id="KW-0813">Transport</keyword>
<keyword evidence="11" id="KW-1185">Reference proteome</keyword>
<dbReference type="InterPro" id="IPR002067">
    <property type="entry name" value="MCP"/>
</dbReference>
<evidence type="ECO:0000256" key="5">
    <source>
        <dbReference type="ARBA" id="ARBA00022737"/>
    </source>
</evidence>
<evidence type="ECO:0008006" key="12">
    <source>
        <dbReference type="Google" id="ProtNLM"/>
    </source>
</evidence>
<keyword evidence="6" id="KW-1133">Transmembrane helix</keyword>
<comment type="subcellular location">
    <subcellularLocation>
        <location evidence="1">Membrane</location>
        <topology evidence="1">Multi-pass membrane protein</topology>
    </subcellularLocation>
</comment>
<dbReference type="PANTHER" id="PTHR45667">
    <property type="entry name" value="S-ADENOSYLMETHIONINE MITOCHONDRIAL CARRIER PROTEIN"/>
    <property type="match status" value="1"/>
</dbReference>
<organism evidence="10 11">
    <name type="scientific">Emiliania huxleyi (strain CCMP1516)</name>
    <dbReference type="NCBI Taxonomy" id="280463"/>
    <lineage>
        <taxon>Eukaryota</taxon>
        <taxon>Haptista</taxon>
        <taxon>Haptophyta</taxon>
        <taxon>Prymnesiophyceae</taxon>
        <taxon>Isochrysidales</taxon>
        <taxon>Noelaerhabdaceae</taxon>
        <taxon>Emiliania</taxon>
    </lineage>
</organism>
<dbReference type="STRING" id="2903.R1FJJ6"/>
<sequence length="299" mass="31101">MHPLATEITAGMTAGAAKTLAFYPLDTLVTRREVGRPLLVPRETLEGARPAAIRDVYAGSVLATLGMLPYALLFHTAFYLCEAALARFAISAALVKARPERSHPPPAHPLCLSGGSLFAGAHGSDEPRTMLIFSPTEAPRLVLGSAALGLEGVAGLYRGFGSTLARNVPYNALHFGLYALAASALRPARLPATEALSGARLQSRSRRGRAAAGALTALLTTPLDLVNTRLQTQRIFTASGAAANLSGVVDAISRVAAEEGGPTALMRGAGLRAAQYAPSGLLFFCVYEAVKRRAASGGL</sequence>
<reference evidence="10" key="2">
    <citation type="submission" date="2024-10" db="UniProtKB">
        <authorList>
            <consortium name="EnsemblProtists"/>
        </authorList>
    </citation>
    <scope>IDENTIFICATION</scope>
</reference>
<keyword evidence="5" id="KW-0677">Repeat</keyword>
<keyword evidence="7 8" id="KW-0472">Membrane</keyword>
<dbReference type="HOGENOM" id="CLU_015166_3_5_1"/>
<evidence type="ECO:0000256" key="6">
    <source>
        <dbReference type="ARBA" id="ARBA00022989"/>
    </source>
</evidence>
<dbReference type="Gene3D" id="1.50.40.10">
    <property type="entry name" value="Mitochondrial carrier domain"/>
    <property type="match status" value="2"/>
</dbReference>